<proteinExistence type="predicted"/>
<protein>
    <submittedName>
        <fullName evidence="1">Uncharacterized protein</fullName>
    </submittedName>
</protein>
<reference evidence="1" key="1">
    <citation type="submission" date="2021-01" db="EMBL/GenBank/DDBJ databases">
        <title>Complete genome sequence of Clostridiales bacterium R-7.</title>
        <authorList>
            <person name="Mahoney-Kurpe S.C."/>
            <person name="Palevich N."/>
            <person name="Koike S."/>
            <person name="Moon C.D."/>
            <person name="Attwood G.T."/>
        </authorList>
    </citation>
    <scope>NUCLEOTIDE SEQUENCE</scope>
    <source>
        <strain evidence="1">R-7</strain>
    </source>
</reference>
<sequence>MAYFAPYIDASGLHLPTYEERLEELTGAYRSIFGIESELSASVPDYQLLSVFAKALDDVSALVLQAYNSRNPAYATGQALDLLLPQYGIIREAGETDASVRARIRHSLAGRSSGSVDALLAAVKAARGVRDAVVYINETDSTDSIGIPAHSIAVVTRSGGANAVAQAIYDKKAPGVGAWGSHSGIAVDADGREYTVAFTRFTEKRIFLHLYIRVVDGGNQETIQNAVLPAVTEYLDSLSLAAPLNVPQLYGVAYAADPAIAKTFVVTDIQVTRSGVSGVIRDLVPCAWNEKISAAPGTGIAIHFV</sequence>
<name>A0AC61MVD6_9FIRM</name>
<dbReference type="Proteomes" id="UP000682782">
    <property type="component" value="Chromosome"/>
</dbReference>
<evidence type="ECO:0000313" key="2">
    <source>
        <dbReference type="Proteomes" id="UP000682782"/>
    </source>
</evidence>
<gene>
    <name evidence="1" type="ORF">JYE49_09910</name>
</gene>
<accession>A0AC61MVD6</accession>
<dbReference type="EMBL" id="CP068393">
    <property type="protein sequence ID" value="QUC66182.1"/>
    <property type="molecule type" value="Genomic_DNA"/>
</dbReference>
<keyword evidence="2" id="KW-1185">Reference proteome</keyword>
<evidence type="ECO:0000313" key="1">
    <source>
        <dbReference type="EMBL" id="QUC66182.1"/>
    </source>
</evidence>
<organism evidence="1 2">
    <name type="scientific">Aristaeella hokkaidonensis</name>
    <dbReference type="NCBI Taxonomy" id="3046382"/>
    <lineage>
        <taxon>Bacteria</taxon>
        <taxon>Bacillati</taxon>
        <taxon>Bacillota</taxon>
        <taxon>Clostridia</taxon>
        <taxon>Eubacteriales</taxon>
        <taxon>Aristaeellaceae</taxon>
        <taxon>Aristaeella</taxon>
    </lineage>
</organism>